<evidence type="ECO:0000256" key="4">
    <source>
        <dbReference type="ARBA" id="ARBA00022525"/>
    </source>
</evidence>
<name>A0A1U7M190_9FIRM</name>
<keyword evidence="7" id="KW-0175">Coiled coil</keyword>
<feature type="chain" id="PRO_5012866329" evidence="10">
    <location>
        <begin position="29"/>
        <end position="4056"/>
    </location>
</feature>
<dbReference type="Proteomes" id="UP000187166">
    <property type="component" value="Unassembled WGS sequence"/>
</dbReference>
<dbReference type="Pfam" id="PF18998">
    <property type="entry name" value="Flg_new_2"/>
    <property type="match status" value="3"/>
</dbReference>
<feature type="domain" description="SpaA-like prealbumin fold" evidence="12">
    <location>
        <begin position="906"/>
        <end position="987"/>
    </location>
</feature>
<feature type="domain" description="SpaA-like prealbumin fold" evidence="12">
    <location>
        <begin position="1697"/>
        <end position="1776"/>
    </location>
</feature>
<feature type="region of interest" description="Disordered" evidence="8">
    <location>
        <begin position="184"/>
        <end position="204"/>
    </location>
</feature>
<keyword evidence="3" id="KW-0134">Cell wall</keyword>
<evidence type="ECO:0000256" key="3">
    <source>
        <dbReference type="ARBA" id="ARBA00022512"/>
    </source>
</evidence>
<dbReference type="InterPro" id="IPR008966">
    <property type="entry name" value="Adhesion_dom_sf"/>
</dbReference>
<evidence type="ECO:0000256" key="8">
    <source>
        <dbReference type="SAM" id="MobiDB-lite"/>
    </source>
</evidence>
<feature type="domain" description="Bacterial repeat" evidence="14">
    <location>
        <begin position="2602"/>
        <end position="2666"/>
    </location>
</feature>
<keyword evidence="9" id="KW-0472">Membrane</keyword>
<dbReference type="EMBL" id="MJIH01000001">
    <property type="protein sequence ID" value="OLR65419.1"/>
    <property type="molecule type" value="Genomic_DNA"/>
</dbReference>
<dbReference type="InterPro" id="IPR041171">
    <property type="entry name" value="SDR_Ig"/>
</dbReference>
<feature type="transmembrane region" description="Helical" evidence="9">
    <location>
        <begin position="4025"/>
        <end position="4046"/>
    </location>
</feature>
<feature type="domain" description="SpaA-like prealbumin fold" evidence="12">
    <location>
        <begin position="2698"/>
        <end position="2796"/>
    </location>
</feature>
<feature type="domain" description="SDR-like Ig" evidence="13">
    <location>
        <begin position="3478"/>
        <end position="3579"/>
    </location>
</feature>
<organism evidence="15 16">
    <name type="scientific">Peptoniphilus porci</name>
    <dbReference type="NCBI Taxonomy" id="2652280"/>
    <lineage>
        <taxon>Bacteria</taxon>
        <taxon>Bacillati</taxon>
        <taxon>Bacillota</taxon>
        <taxon>Tissierellia</taxon>
        <taxon>Tissierellales</taxon>
        <taxon>Peptoniphilaceae</taxon>
        <taxon>Peptoniphilus</taxon>
    </lineage>
</organism>
<feature type="domain" description="SpaA-like prealbumin fold" evidence="12">
    <location>
        <begin position="3893"/>
        <end position="4006"/>
    </location>
</feature>
<dbReference type="InterPro" id="IPR019931">
    <property type="entry name" value="LPXTG_anchor"/>
</dbReference>
<proteinExistence type="inferred from homology"/>
<feature type="coiled-coil region" evidence="7">
    <location>
        <begin position="237"/>
        <end position="275"/>
    </location>
</feature>
<dbReference type="GO" id="GO:0007155">
    <property type="term" value="P:cell adhesion"/>
    <property type="evidence" value="ECO:0007669"/>
    <property type="project" value="InterPro"/>
</dbReference>
<evidence type="ECO:0000259" key="13">
    <source>
        <dbReference type="Pfam" id="PF17961"/>
    </source>
</evidence>
<dbReference type="PANTHER" id="PTHR36108:SF13">
    <property type="entry name" value="COLOSSIN-B-RELATED"/>
    <property type="match status" value="1"/>
</dbReference>
<feature type="domain" description="Bacterial repeat" evidence="14">
    <location>
        <begin position="2433"/>
        <end position="2506"/>
    </location>
</feature>
<evidence type="ECO:0000259" key="11">
    <source>
        <dbReference type="Pfam" id="PF00746"/>
    </source>
</evidence>
<feature type="compositionally biased region" description="Polar residues" evidence="8">
    <location>
        <begin position="38"/>
        <end position="48"/>
    </location>
</feature>
<dbReference type="SUPFAM" id="SSF49401">
    <property type="entry name" value="Bacterial adhesins"/>
    <property type="match status" value="1"/>
</dbReference>
<evidence type="ECO:0000256" key="2">
    <source>
        <dbReference type="ARBA" id="ARBA00007257"/>
    </source>
</evidence>
<dbReference type="NCBIfam" id="TIGR01167">
    <property type="entry name" value="LPXTG_anchor"/>
    <property type="match status" value="1"/>
</dbReference>
<accession>A0A1U7M190</accession>
<reference evidence="15 16" key="1">
    <citation type="journal article" date="2016" name="Appl. Environ. Microbiol.">
        <title>Function and Phylogeny of Bacterial Butyryl Coenzyme A:Acetate Transferases and Their Diversity in the Proximal Colon of Swine.</title>
        <authorList>
            <person name="Trachsel J."/>
            <person name="Bayles D.O."/>
            <person name="Looft T."/>
            <person name="Levine U.Y."/>
            <person name="Allen H.K."/>
        </authorList>
    </citation>
    <scope>NUCLEOTIDE SEQUENCE [LARGE SCALE GENOMIC DNA]</scope>
    <source>
        <strain evidence="15 16">35-6-1</strain>
    </source>
</reference>
<evidence type="ECO:0000256" key="5">
    <source>
        <dbReference type="ARBA" id="ARBA00022729"/>
    </source>
</evidence>
<evidence type="ECO:0000256" key="6">
    <source>
        <dbReference type="ARBA" id="ARBA00023088"/>
    </source>
</evidence>
<dbReference type="PANTHER" id="PTHR36108">
    <property type="entry name" value="COLOSSIN-B-RELATED"/>
    <property type="match status" value="1"/>
</dbReference>
<keyword evidence="9" id="KW-0812">Transmembrane</keyword>
<feature type="domain" description="Gram-positive cocci surface proteins LPxTG" evidence="11">
    <location>
        <begin position="4017"/>
        <end position="4050"/>
    </location>
</feature>
<sequence>MDRIFKKIICLTLALLMILEVFSPVAVAARGLLDEGEVQNSSTENQQKLPDDLFTGKSFTTDKTESNNKKDSRTEYEKSDGFLQPAKKKEDYEILVPAKKSPEKTSTDVKTPEKEDNPAEEKQEKQDEQARLEKEKEEALKIEAAKREAAARANEAELSEAEAEYKEAHEKRIELEKLLEEKLKEKSLRDQAKESEKSLNLEESNKSKDIIEEKQIEDEEEKGFLDKLKEGLGLTDLQRADKELKKALKNKDNGLEEIQALLNTFEDKYNLSREDQAKLMADNTEAFKEFIEEHGYENLDPKVFMIQKDEAENAGLEISDLYENYLREDRELTEEEMDAGLQKAEMPTVQNNFGFMRLRAAFGAEPSPLEDKKFTIRTRFDTSTRLGAIQVGKYFDIHLDEKLMVKDVSTLKPIVYKGQTIATPQYDEASNTIRYKIVREINEDISLPLNIDVGFNTGKITPDERFTVINKISGLGVTPPKALLPVVVDKNGNTVNTIIEPGSDDVVKIIDDKNGNYQINLDAVGNPVIENREMIGINWTIRVNATQDLRDALGYKLNLTTVEGSGLGEITDVKINGQSVDLKDQLNGALGIVDSKHHDFQGKGQDLVYNFYTEVTNKQGNYVLDISTILTNKTDEQGRGKTGAIRLVFDKGYTQDSIIEFTPTRVGVNNRTTIEGKFNSNSQATWTITDGVSSGDTNVTLPLETRSLGNNQNIAQGQSAVYGLNDQGQMVQIGSTQTITDFPQEGTNPGGNQAVGNIAVYKVITDLQSPETYQDYEVSGVKISKYRDLYVQQVWNLPEGLTMPSETFKAVGNDGDVLGEIKVSEGLDGEKERTITIPHVKYWNISSLGEAYLIDHRVKQEYDANPVTINGRTYRYYENVNYYKNYEKVHYIQNSAIEETEAKTASFKVVKVDSKDPNKKIKGVTFRLLGTGIDVTTNEEGEAVFTDIPSGSYQLKETKAADGYKIDQDLKTVNISNSGEISVSGNNADFSLGAGKTEYVEHSGYPDYMNAMYYGKVDENGNAEFYLFLKANAKKQGGSTDRDTRLNISIPGVEITDVTAYDVSPDKRDNVKDLMQKQTVDTVINSLGLNLINRANSNMITGKPNKTDAYTGKTGYQIYFPQQRFANDWGFLVKVNANIGDNKSTTLSYEWLTDKDTGNQAQISKIVNLGNSGEEGLPSITIKNEEFTKSPISITKFDNSTERQKLAGAEFVLKDRDGNIIANKVTGEDGVANFGEYASGVYTLEEVSAPKGYQKSKVYFEVTVDDKGQVTYSPKFKEGSGTPVLGEDYYKKTEEIQDDEKSAKVISVEQNLTYQENTAGDIGRKPGVWEAYELESLQYHADITLDNSSPGTRFEIQFDPNLDFTQYFGEFPKIKIGGVYVADPYFNYDTNLLTYVFNDKSGGGTATISIDLRGIIPSKFYAKQDGTYKFTNIVAPGVTGVDGEQSKTNEIKADYGYYDTKFGAPAQASYFRDVYKDSDGNWYLKVISYYNALGDTGFGQRTVTWNWLSTNYQSNYAVYDWRANGTSPSFELEDVKIYRTDKNRKVIEEKALNENMPLSFGIRPEQDPYRYFLVYHMPINPNERISDRSNNFTLDYDPSQIQTSGVINQKTPLKIVMPNISSRGEGYVIEKTFKIPDLDAFNSSWRAFLMDSGNGTLRSAFASAANYNWSTGDQVGGEIPQYSKEIVGLINKKYTPGHFKITKLNEGNKQEKLTGAVFALTDEEGNTIYRSSDSDGIVSFTDLAPGRYTLVESTAPDKFRKSEKKWTVTVYDNGEVHILEVGILGADEEYHGTDINMKVTNKPMGTEFVVYKKDSKGTPLAGAEFKLTKPDDSTFSKIAESGQNGVVKFDNTLTDGTYILEESRAPEGYNKLDKKWVLVINNGEKKVYNYREPASPTELNSILEQRGVNWVNVRERTLDGWNLNDNRYTGWTGNSAEAYKLGTRIVGINKDEKYIIQRFVLNPESAQIGETTATIHREKPNYSNMDWYAGNETYQVFKLNKPVEGVISDIRLSEYGAEEIKDSVRRSTDNTNPREPQRLKLDFPATDKPIVVDIKVSYKDATGGVGLGMDWTENGTTYWKSDYYERVDTIKLAEPVVQEGDIKGAYVSSDSLDVTNEFKTFGFNLKKVKKVDENQVIEGATFKLTGPNPSQEEKIMTTGEDGIIYFDGLRPGTYKLSEEKAAPGYKKTDVTWTVTITKEGKAYYKVDNPDNINSEAFVENSIMFAASARNNIYSRYDPNSNLEISNLDRLDAMRIPVGESYIEYAFRASVGWQDVDPDRSTMANHEDSGYGEIDTKITAINKDTKQFKQVFLIDGRVNKTSPIMLNIQNMNGADIKVYPVTDSSTVDNVVSSGSDMIFNGPFDDNNFGGKTINFPIEKQKIAIEIISSYGASANIGLEMRYFYERVGRPSNWKQFFAKETYNSENDINKEIYDVIAISKGNGSVSASPNQNVEAGATVTINTNPEEGYRLKALTVTDDNGGTIQVNNNQFTMPESNVTITAEFEKIPEKTYKTIINVQQNGTVTASPSENIKAGETVTLTLNPNEGYQFEKVEVNSTTGPVGTTIVNGNVTFTMPASDVGINVYFVPIPPTNYSINIDGSIEHGKVSASTTSAAEGAEVILTVTPDEGYKVESVIVDGVAITVDASGQYKFTMPASNVNVSATFTQLQYPGTTPPEGSVEIPTGGFALIKNEQTGLDLKVYKRDMYGNPLQGGEFTLKKYTDENYETEDTNFTPINAESREDGLLVQKDAEGKDIAITLQPGYYLLEETQSPQGYKKIKAPWEIHVYEENGQLKADYKGPEDTPNTFIDSDKAKDVGKTGLTTTPSGIKYASRMTYINPESKTYIQRIYIDTRAYTGSDKINVQITPDIKREEFERPGEAPETIKQGVKTAYRSTYKITGLSDNPSDSELDNILRYYDISRNDVSMVNTARWRPFDWGFDEDQLNIDKGVYYIDVEGFYDDNIIDLGKINMNIDFYDGARQFQQRVYEESKFSYKVVDKGSYQGGMEALRQWLEKQYGKAYADNWANSKSDGQKYINALSKEAYIGGKKYTAGRIYPALDDNKDSIVTSINIKPLYSSSKVNTIGLEGMDIRNDKETYNITFSKHGRDDPKESLTGEEVTNRRLEGAVFKLQESVGNTYVDVPGSSIASAFNGYFGFRGLKPGRYRLIEVKAPEGYNPIEGPLLYFTIETINKNSGRIIDPETGETIDIKTIKVKFPTGSQNDTVYELSDLNMINSEGQTVPISSVDAKNINIEETKVINPNTNEQVLLKNLNIVVTDNEGKLKEYPVKQIKIVPDSSGYISLEYDEANGVYQYVPEKTTSEKDGKLVDFVTSATAKNMGKIVNEKPGKGSITVKKVDQNGNTISATDQLPGATFKLTNLSNDTVITKTVGEDGTLKFEGLNIGNYKLEEVKSPEGYVNTDQVWHFTVGGKDLDPYAGDISRTGVDLTSKIILDKSDMKVVNPENENNEPEQEGEIHPHLGESFEFDNTYKLAPNTKINPGDYFVLKLSDNININGILEDNVESLDIFADGVGTIAKADYDRENGTITYKFTDYANTYQLVEFSNKLSAFIDLYNLKESAEQRVGLGVGDDTSKYHDIRVVYDLNYAENSDGYNSLNLASKIVSYRASNGEFVHYYYVNRKRQYTGTFKFNYSSEQDIENLKISYSALRNNYYVERDMPKSFGVDENSTNLMPFTTITSRTFLNANESVDLTFNGGLSNGDSGIIKVTGRVAGDDKSAYVGYGKLKLTYTNGAYIMVYRHDQVYTFENEASAKAELNIQAVNPENKIEFIKVDQDGKALEGASFTLYKKNAEGNFVGYGEVTKTTGEDGRFEFTKLKPGEYQLIETITPDGYVKQNDPLLEFSVDEKGKITRKGTNEEVGAVPITITNKKEQEVEFVKVDAKDKKALEGAEFEVWYKKDKNGEYSKELIKLYQDANNNKLVLNKDEKAPSGYTEVDKFTTGADGKVKFKLYDSGYYALKEIKAPEKYIKPKDYVKEFAVLDGKIEVDNNSFEIENHKGEYPLTGGMGTLIFTISGLILMSAAAYIYKRKRGMDYDD</sequence>
<dbReference type="InterPro" id="IPR013783">
    <property type="entry name" value="Ig-like_fold"/>
</dbReference>
<comment type="subcellular location">
    <subcellularLocation>
        <location evidence="1">Secreted</location>
        <location evidence="1">Cell wall</location>
        <topology evidence="1">Peptidoglycan-anchor</topology>
    </subcellularLocation>
</comment>
<dbReference type="Pfam" id="PF17961">
    <property type="entry name" value="Big_8"/>
    <property type="match status" value="1"/>
</dbReference>
<evidence type="ECO:0000259" key="12">
    <source>
        <dbReference type="Pfam" id="PF17802"/>
    </source>
</evidence>
<feature type="domain" description="SpaA-like prealbumin fold" evidence="12">
    <location>
        <begin position="3350"/>
        <end position="3429"/>
    </location>
</feature>
<dbReference type="InterPro" id="IPR044060">
    <property type="entry name" value="Bacterial_rp_domain"/>
</dbReference>
<dbReference type="Pfam" id="PF00746">
    <property type="entry name" value="Gram_pos_anchor"/>
    <property type="match status" value="1"/>
</dbReference>
<feature type="signal peptide" evidence="10">
    <location>
        <begin position="1"/>
        <end position="28"/>
    </location>
</feature>
<dbReference type="SUPFAM" id="SSF49478">
    <property type="entry name" value="Cna protein B-type domain"/>
    <property type="match status" value="6"/>
</dbReference>
<dbReference type="Gene3D" id="2.60.40.1280">
    <property type="match status" value="3"/>
</dbReference>
<keyword evidence="6" id="KW-0572">Peptidoglycan-anchor</keyword>
<dbReference type="Gene3D" id="2.60.40.10">
    <property type="entry name" value="Immunoglobulins"/>
    <property type="match status" value="10"/>
</dbReference>
<feature type="compositionally biased region" description="Basic and acidic residues" evidence="8">
    <location>
        <begin position="100"/>
        <end position="150"/>
    </location>
</feature>
<evidence type="ECO:0000256" key="10">
    <source>
        <dbReference type="SAM" id="SignalP"/>
    </source>
</evidence>
<evidence type="ECO:0000313" key="15">
    <source>
        <dbReference type="EMBL" id="OLR65419.1"/>
    </source>
</evidence>
<keyword evidence="16" id="KW-1185">Reference proteome</keyword>
<dbReference type="STRING" id="1465756.BIV18_07790"/>
<keyword evidence="5 10" id="KW-0732">Signal</keyword>
<evidence type="ECO:0000259" key="14">
    <source>
        <dbReference type="Pfam" id="PF18998"/>
    </source>
</evidence>
<comment type="similarity">
    <text evidence="2">Belongs to the serine-aspartate repeat-containing protein (SDr) family.</text>
</comment>
<keyword evidence="4" id="KW-0964">Secreted</keyword>
<evidence type="ECO:0000313" key="16">
    <source>
        <dbReference type="Proteomes" id="UP000187166"/>
    </source>
</evidence>
<dbReference type="Pfam" id="PF17802">
    <property type="entry name" value="SpaA"/>
    <property type="match status" value="10"/>
</dbReference>
<gene>
    <name evidence="15" type="ORF">BIV18_07790</name>
</gene>
<feature type="domain" description="SpaA-like prealbumin fold" evidence="12">
    <location>
        <begin position="3118"/>
        <end position="3189"/>
    </location>
</feature>
<feature type="domain" description="SpaA-like prealbumin fold" evidence="12">
    <location>
        <begin position="1192"/>
        <end position="1271"/>
    </location>
</feature>
<evidence type="ECO:0000256" key="1">
    <source>
        <dbReference type="ARBA" id="ARBA00004168"/>
    </source>
</evidence>
<feature type="compositionally biased region" description="Basic and acidic residues" evidence="8">
    <location>
        <begin position="60"/>
        <end position="80"/>
    </location>
</feature>
<protein>
    <submittedName>
        <fullName evidence="15">Uncharacterized protein</fullName>
    </submittedName>
</protein>
<feature type="domain" description="SpaA-like prealbumin fold" evidence="12">
    <location>
        <begin position="1808"/>
        <end position="1885"/>
    </location>
</feature>
<feature type="domain" description="SpaA-like prealbumin fold" evidence="12">
    <location>
        <begin position="3786"/>
        <end position="3877"/>
    </location>
</feature>
<feature type="domain" description="Bacterial repeat" evidence="14">
    <location>
        <begin position="2511"/>
        <end position="2588"/>
    </location>
</feature>
<keyword evidence="9" id="KW-1133">Transmembrane helix</keyword>
<evidence type="ECO:0000256" key="7">
    <source>
        <dbReference type="SAM" id="Coils"/>
    </source>
</evidence>
<dbReference type="InterPro" id="IPR011252">
    <property type="entry name" value="Fibrogen-bd_dom1"/>
</dbReference>
<feature type="domain" description="SpaA-like prealbumin fold" evidence="12">
    <location>
        <begin position="2127"/>
        <end position="2208"/>
    </location>
</feature>
<comment type="caution">
    <text evidence="15">The sequence shown here is derived from an EMBL/GenBank/DDBJ whole genome shotgun (WGS) entry which is preliminary data.</text>
</comment>
<evidence type="ECO:0000256" key="9">
    <source>
        <dbReference type="SAM" id="Phobius"/>
    </source>
</evidence>
<dbReference type="InterPro" id="IPR041033">
    <property type="entry name" value="SpaA_PFL_dom_1"/>
</dbReference>
<feature type="region of interest" description="Disordered" evidence="8">
    <location>
        <begin position="37"/>
        <end position="169"/>
    </location>
</feature>
<dbReference type="Gene3D" id="2.60.40.1290">
    <property type="match status" value="1"/>
</dbReference>